<proteinExistence type="predicted"/>
<accession>A0A2I0J611</accession>
<keyword evidence="3" id="KW-1185">Reference proteome</keyword>
<evidence type="ECO:0000256" key="1">
    <source>
        <dbReference type="SAM" id="MobiDB-lite"/>
    </source>
</evidence>
<dbReference type="EMBL" id="PGOL01001998">
    <property type="protein sequence ID" value="PKI51681.1"/>
    <property type="molecule type" value="Genomic_DNA"/>
</dbReference>
<gene>
    <name evidence="2" type="ORF">CRG98_027921</name>
</gene>
<dbReference type="Proteomes" id="UP000233551">
    <property type="component" value="Unassembled WGS sequence"/>
</dbReference>
<comment type="caution">
    <text evidence="2">The sequence shown here is derived from an EMBL/GenBank/DDBJ whole genome shotgun (WGS) entry which is preliminary data.</text>
</comment>
<feature type="region of interest" description="Disordered" evidence="1">
    <location>
        <begin position="1"/>
        <end position="25"/>
    </location>
</feature>
<protein>
    <submittedName>
        <fullName evidence="2">Uncharacterized protein</fullName>
    </submittedName>
</protein>
<name>A0A2I0J611_PUNGR</name>
<evidence type="ECO:0000313" key="2">
    <source>
        <dbReference type="EMBL" id="PKI51681.1"/>
    </source>
</evidence>
<evidence type="ECO:0000313" key="3">
    <source>
        <dbReference type="Proteomes" id="UP000233551"/>
    </source>
</evidence>
<feature type="compositionally biased region" description="Basic and acidic residues" evidence="1">
    <location>
        <begin position="1"/>
        <end position="10"/>
    </location>
</feature>
<organism evidence="2 3">
    <name type="scientific">Punica granatum</name>
    <name type="common">Pomegranate</name>
    <dbReference type="NCBI Taxonomy" id="22663"/>
    <lineage>
        <taxon>Eukaryota</taxon>
        <taxon>Viridiplantae</taxon>
        <taxon>Streptophyta</taxon>
        <taxon>Embryophyta</taxon>
        <taxon>Tracheophyta</taxon>
        <taxon>Spermatophyta</taxon>
        <taxon>Magnoliopsida</taxon>
        <taxon>eudicotyledons</taxon>
        <taxon>Gunneridae</taxon>
        <taxon>Pentapetalae</taxon>
        <taxon>rosids</taxon>
        <taxon>malvids</taxon>
        <taxon>Myrtales</taxon>
        <taxon>Lythraceae</taxon>
        <taxon>Punica</taxon>
    </lineage>
</organism>
<sequence length="182" mass="20332">MKNLIDRVDKTGFPPGQSDRTKIPNLSPSPQLPHFLFFFFVFQLLLSGQIACARNALALNDSGDKPLNPLQFISLPRPAASIFASNGGLEQLHGREDGEPAPLQRPFLLVRLRFPGRLNAAAPRWVVEKEGTCAEGRRRRRGRGSQAGRAVRCWRLWCCPRGAEDRCVEPLRSRAAQSLCCR</sequence>
<dbReference type="AlphaFoldDB" id="A0A2I0J611"/>
<reference evidence="2 3" key="1">
    <citation type="submission" date="2017-11" db="EMBL/GenBank/DDBJ databases">
        <title>De-novo sequencing of pomegranate (Punica granatum L.) genome.</title>
        <authorList>
            <person name="Akparov Z."/>
            <person name="Amiraslanov A."/>
            <person name="Hajiyeva S."/>
            <person name="Abbasov M."/>
            <person name="Kaur K."/>
            <person name="Hamwieh A."/>
            <person name="Solovyev V."/>
            <person name="Salamov A."/>
            <person name="Braich B."/>
            <person name="Kosarev P."/>
            <person name="Mahmoud A."/>
            <person name="Hajiyev E."/>
            <person name="Babayeva S."/>
            <person name="Izzatullayeva V."/>
            <person name="Mammadov A."/>
            <person name="Mammadov A."/>
            <person name="Sharifova S."/>
            <person name="Ojaghi J."/>
            <person name="Eynullazada K."/>
            <person name="Bayramov B."/>
            <person name="Abdulazimova A."/>
            <person name="Shahmuradov I."/>
        </authorList>
    </citation>
    <scope>NUCLEOTIDE SEQUENCE [LARGE SCALE GENOMIC DNA]</scope>
    <source>
        <strain evidence="3">cv. AG2017</strain>
        <tissue evidence="2">Leaf</tissue>
    </source>
</reference>